<dbReference type="InterPro" id="IPR013324">
    <property type="entry name" value="RNA_pol_sigma_r3/r4-like"/>
</dbReference>
<proteinExistence type="predicted"/>
<accession>A0A6N7ZN23</accession>
<reference evidence="1 2" key="1">
    <citation type="submission" date="2019-11" db="EMBL/GenBank/DDBJ databases">
        <title>Cellulosimicrobium composti sp. nov. isolated from a compost.</title>
        <authorList>
            <person name="Yang Y."/>
        </authorList>
    </citation>
    <scope>NUCLEOTIDE SEQUENCE [LARGE SCALE GENOMIC DNA]</scope>
    <source>
        <strain evidence="1 2">BIT-GX5</strain>
    </source>
</reference>
<dbReference type="NCBIfam" id="TIGR02937">
    <property type="entry name" value="sigma70-ECF"/>
    <property type="match status" value="1"/>
</dbReference>
<dbReference type="SUPFAM" id="SSF88659">
    <property type="entry name" value="Sigma3 and sigma4 domains of RNA polymerase sigma factors"/>
    <property type="match status" value="1"/>
</dbReference>
<dbReference type="InterPro" id="IPR014284">
    <property type="entry name" value="RNA_pol_sigma-70_dom"/>
</dbReference>
<dbReference type="AlphaFoldDB" id="A0A6N7ZN23"/>
<dbReference type="EMBL" id="WMKA01000069">
    <property type="protein sequence ID" value="MTG90837.1"/>
    <property type="molecule type" value="Genomic_DNA"/>
</dbReference>
<name>A0A6N7ZN23_9MICO</name>
<evidence type="ECO:0000313" key="1">
    <source>
        <dbReference type="EMBL" id="MTG90837.1"/>
    </source>
</evidence>
<comment type="caution">
    <text evidence="1">The sequence shown here is derived from an EMBL/GenBank/DDBJ whole genome shotgun (WGS) entry which is preliminary data.</text>
</comment>
<sequence>MYRVAYSTLRPSGMVASAEDAVSAAVVSLMKSGLPTNVVNWEAFLVKAVKRKAQDIVKSAAVRRAGPSLDDLHGRTADSDVGEEVAERVDLEQQISRMRASLDVLNERQRLVAVEHIGLERPRAEIAAQLGVTPARVSQMKLEVLKLLRDAMDGRRTNDER</sequence>
<dbReference type="GO" id="GO:0006352">
    <property type="term" value="P:DNA-templated transcription initiation"/>
    <property type="evidence" value="ECO:0007669"/>
    <property type="project" value="InterPro"/>
</dbReference>
<organism evidence="1 2">
    <name type="scientific">Cellulosimicrobium composti</name>
    <dbReference type="NCBI Taxonomy" id="2672572"/>
    <lineage>
        <taxon>Bacteria</taxon>
        <taxon>Bacillati</taxon>
        <taxon>Actinomycetota</taxon>
        <taxon>Actinomycetes</taxon>
        <taxon>Micrococcales</taxon>
        <taxon>Promicromonosporaceae</taxon>
        <taxon>Cellulosimicrobium</taxon>
    </lineage>
</organism>
<dbReference type="GO" id="GO:0003700">
    <property type="term" value="F:DNA-binding transcription factor activity"/>
    <property type="evidence" value="ECO:0007669"/>
    <property type="project" value="InterPro"/>
</dbReference>
<dbReference type="Proteomes" id="UP000440668">
    <property type="component" value="Unassembled WGS sequence"/>
</dbReference>
<evidence type="ECO:0000313" key="2">
    <source>
        <dbReference type="Proteomes" id="UP000440668"/>
    </source>
</evidence>
<protein>
    <submittedName>
        <fullName evidence="1">Sigma-70 family RNA polymerase sigma factor</fullName>
    </submittedName>
</protein>
<gene>
    <name evidence="1" type="ORF">GJV82_18125</name>
</gene>
<dbReference type="Gene3D" id="1.20.140.160">
    <property type="match status" value="1"/>
</dbReference>